<evidence type="ECO:0000313" key="1">
    <source>
        <dbReference type="EMBL" id="WHS63711.1"/>
    </source>
</evidence>
<protein>
    <submittedName>
        <fullName evidence="1">Nuclear transport factor 2 family protein</fullName>
    </submittedName>
</protein>
<dbReference type="Proteomes" id="UP001240697">
    <property type="component" value="Chromosome"/>
</dbReference>
<organism evidence="1 2">
    <name type="scientific">Comamonas resistens</name>
    <dbReference type="NCBI Taxonomy" id="3046670"/>
    <lineage>
        <taxon>Bacteria</taxon>
        <taxon>Pseudomonadati</taxon>
        <taxon>Pseudomonadota</taxon>
        <taxon>Betaproteobacteria</taxon>
        <taxon>Burkholderiales</taxon>
        <taxon>Comamonadaceae</taxon>
        <taxon>Comamonas</taxon>
    </lineage>
</organism>
<reference evidence="1 2" key="1">
    <citation type="submission" date="2023-05" db="EMBL/GenBank/DDBJ databases">
        <authorList>
            <person name="Yin Y."/>
            <person name="Lu Z."/>
        </authorList>
    </citation>
    <scope>NUCLEOTIDE SEQUENCE [LARGE SCALE GENOMIC DNA]</scope>
    <source>
        <strain evidence="1 2">ZM22</strain>
    </source>
</reference>
<gene>
    <name evidence="1" type="ORF">QMY55_14340</name>
</gene>
<keyword evidence="2" id="KW-1185">Reference proteome</keyword>
<sequence length="130" mass="14925">MTTQRARNTELAHAVLGWNRKYLRHDSQLTQELVAQCFGANFVVQPNGRHYQANLALYLEFLNGMKTAMAGIEYQVLHTIADEESVVFDMAVQIERLNGERESFVAMLLMRFDATEKVSLWKEVYLPKSA</sequence>
<accession>A0ABY8SQZ9</accession>
<proteinExistence type="predicted"/>
<dbReference type="Gene3D" id="3.10.450.50">
    <property type="match status" value="1"/>
</dbReference>
<dbReference type="SUPFAM" id="SSF54427">
    <property type="entry name" value="NTF2-like"/>
    <property type="match status" value="1"/>
</dbReference>
<dbReference type="RefSeq" id="WP_283484868.1">
    <property type="nucleotide sequence ID" value="NZ_CP125947.1"/>
</dbReference>
<dbReference type="EMBL" id="CP125947">
    <property type="protein sequence ID" value="WHS63711.1"/>
    <property type="molecule type" value="Genomic_DNA"/>
</dbReference>
<dbReference type="InterPro" id="IPR032710">
    <property type="entry name" value="NTF2-like_dom_sf"/>
</dbReference>
<name>A0ABY8SQZ9_9BURK</name>
<evidence type="ECO:0000313" key="2">
    <source>
        <dbReference type="Proteomes" id="UP001240697"/>
    </source>
</evidence>